<reference evidence="1" key="1">
    <citation type="submission" date="2021-01" db="EMBL/GenBank/DDBJ databases">
        <authorList>
            <person name="Li R."/>
            <person name="Bekaert M."/>
        </authorList>
    </citation>
    <scope>NUCLEOTIDE SEQUENCE</scope>
    <source>
        <strain evidence="1">Farmed</strain>
    </source>
</reference>
<protein>
    <submittedName>
        <fullName evidence="1">Uncharacterized protein</fullName>
    </submittedName>
</protein>
<dbReference type="Proteomes" id="UP000597762">
    <property type="component" value="Unassembled WGS sequence"/>
</dbReference>
<sequence>MESVVSSCFDPGTRSIQVPIQAPKAGRVAFGTSQERETFPEHVPFNRFAVNCASITGVPHIGPGTYENEEKTNFTSVNKKKIQSTLGYSLAARTSKRFGEQRIEKTPCPTHYQQHHADPVKFRPDTKPFLIGVSRFKNRLKECEFSPSPNTYNVDTSRNQKVVQHQSFGGAPILMPDITIKSTIEKNTNKLYTTTEEQKYHQKLAYLKLYW</sequence>
<proteinExistence type="predicted"/>
<accession>A0A812BE73</accession>
<dbReference type="OrthoDB" id="8189408at2759"/>
<name>A0A812BE73_ACAPH</name>
<dbReference type="GO" id="GO:0031344">
    <property type="term" value="P:regulation of cell projection organization"/>
    <property type="evidence" value="ECO:0007669"/>
    <property type="project" value="TreeGrafter"/>
</dbReference>
<dbReference type="PANTHER" id="PTHR31508">
    <property type="entry name" value="PROTEIN PITCHFORK"/>
    <property type="match status" value="1"/>
</dbReference>
<organism evidence="1 2">
    <name type="scientific">Acanthosepion pharaonis</name>
    <name type="common">Pharaoh cuttlefish</name>
    <name type="synonym">Sepia pharaonis</name>
    <dbReference type="NCBI Taxonomy" id="158019"/>
    <lineage>
        <taxon>Eukaryota</taxon>
        <taxon>Metazoa</taxon>
        <taxon>Spiralia</taxon>
        <taxon>Lophotrochozoa</taxon>
        <taxon>Mollusca</taxon>
        <taxon>Cephalopoda</taxon>
        <taxon>Coleoidea</taxon>
        <taxon>Decapodiformes</taxon>
        <taxon>Sepiida</taxon>
        <taxon>Sepiina</taxon>
        <taxon>Sepiidae</taxon>
        <taxon>Acanthosepion</taxon>
    </lineage>
</organism>
<dbReference type="InterPro" id="IPR033602">
    <property type="entry name" value="CIMAP3"/>
</dbReference>
<dbReference type="AlphaFoldDB" id="A0A812BE73"/>
<gene>
    <name evidence="1" type="ORF">SPHA_15132</name>
</gene>
<dbReference type="Pfam" id="PF07004">
    <property type="entry name" value="SHIPPO-rpt"/>
    <property type="match status" value="2"/>
</dbReference>
<dbReference type="PANTHER" id="PTHR31508:SF2">
    <property type="entry name" value="PROTEIN PITCHFORK"/>
    <property type="match status" value="1"/>
</dbReference>
<evidence type="ECO:0000313" key="1">
    <source>
        <dbReference type="EMBL" id="CAE1178322.1"/>
    </source>
</evidence>
<dbReference type="GO" id="GO:0008092">
    <property type="term" value="F:cytoskeletal protein binding"/>
    <property type="evidence" value="ECO:0007669"/>
    <property type="project" value="TreeGrafter"/>
</dbReference>
<dbReference type="EMBL" id="CAHIKZ030000524">
    <property type="protein sequence ID" value="CAE1178322.1"/>
    <property type="molecule type" value="Genomic_DNA"/>
</dbReference>
<evidence type="ECO:0000313" key="2">
    <source>
        <dbReference type="Proteomes" id="UP000597762"/>
    </source>
</evidence>
<dbReference type="InterPro" id="IPR010736">
    <property type="entry name" value="SHIPPO-rpt"/>
</dbReference>
<keyword evidence="2" id="KW-1185">Reference proteome</keyword>
<comment type="caution">
    <text evidence="1">The sequence shown here is derived from an EMBL/GenBank/DDBJ whole genome shotgun (WGS) entry which is preliminary data.</text>
</comment>